<keyword evidence="4" id="KW-0238">DNA-binding</keyword>
<dbReference type="SUPFAM" id="SSF46785">
    <property type="entry name" value="Winged helix' DNA-binding domain"/>
    <property type="match status" value="1"/>
</dbReference>
<dbReference type="PROSITE" id="PS51000">
    <property type="entry name" value="HTH_DEOR_2"/>
    <property type="match status" value="1"/>
</dbReference>
<keyword evidence="5" id="KW-1185">Reference proteome</keyword>
<name>A0A7W8QNZ6_9ACTN</name>
<dbReference type="Pfam" id="PF25583">
    <property type="entry name" value="WCX"/>
    <property type="match status" value="1"/>
</dbReference>
<dbReference type="InterPro" id="IPR057727">
    <property type="entry name" value="WCX_dom"/>
</dbReference>
<accession>A0A7W8QNZ6</accession>
<protein>
    <submittedName>
        <fullName evidence="4">Putative DNA-binding transcriptional regulator YafY</fullName>
    </submittedName>
</protein>
<dbReference type="InterPro" id="IPR001034">
    <property type="entry name" value="DeoR_HTH"/>
</dbReference>
<dbReference type="PANTHER" id="PTHR34580:SF3">
    <property type="entry name" value="PROTEIN PAFB"/>
    <property type="match status" value="1"/>
</dbReference>
<evidence type="ECO:0000313" key="4">
    <source>
        <dbReference type="EMBL" id="MBB5433982.1"/>
    </source>
</evidence>
<dbReference type="PANTHER" id="PTHR34580">
    <property type="match status" value="1"/>
</dbReference>
<dbReference type="EMBL" id="JACHDB010000001">
    <property type="protein sequence ID" value="MBB5433982.1"/>
    <property type="molecule type" value="Genomic_DNA"/>
</dbReference>
<keyword evidence="2" id="KW-0804">Transcription</keyword>
<dbReference type="Pfam" id="PF08279">
    <property type="entry name" value="HTH_11"/>
    <property type="match status" value="1"/>
</dbReference>
<dbReference type="AlphaFoldDB" id="A0A7W8QNZ6"/>
<comment type="caution">
    <text evidence="4">The sequence shown here is derived from an EMBL/GenBank/DDBJ whole genome shotgun (WGS) entry which is preliminary data.</text>
</comment>
<evidence type="ECO:0000259" key="3">
    <source>
        <dbReference type="PROSITE" id="PS51000"/>
    </source>
</evidence>
<dbReference type="GO" id="GO:0003677">
    <property type="term" value="F:DNA binding"/>
    <property type="evidence" value="ECO:0007669"/>
    <property type="project" value="UniProtKB-KW"/>
</dbReference>
<sequence>MVDHSADPAPAPPSARLLRLLSLLQTPHEWSGTELAGRLGVGVRTVRRDVDKLRALGYPVEAAQGVAGYRLGSGARLPPLLLDDDEAVAVAVGLRTAAGGTVSGIEESSVRALAKLEQVLPSRLRRRVSALRAATVSAGSGGPVVDPDALTSIAAACRAHEVLRFDYRGHGGREDVRRTEPHRLVHAAGRWYLLAWDIDRAGWRNFRVDRLRLRLPAGPRFAPREPPEEGPAAHVVRSTTTGVYRYRGRFTLHVPVQVAAERVPPSVGALEAVDEHGCTLLTGSDSLDELALYVGLFGFRFTVHEPPELVAHIRDLAERLAASAAPE</sequence>
<dbReference type="Gene3D" id="1.10.10.10">
    <property type="entry name" value="Winged helix-like DNA-binding domain superfamily/Winged helix DNA-binding domain"/>
    <property type="match status" value="1"/>
</dbReference>
<dbReference type="InterPro" id="IPR036390">
    <property type="entry name" value="WH_DNA-bd_sf"/>
</dbReference>
<evidence type="ECO:0000256" key="2">
    <source>
        <dbReference type="ARBA" id="ARBA00023163"/>
    </source>
</evidence>
<evidence type="ECO:0000313" key="5">
    <source>
        <dbReference type="Proteomes" id="UP000572635"/>
    </source>
</evidence>
<reference evidence="4 5" key="1">
    <citation type="submission" date="2020-08" db="EMBL/GenBank/DDBJ databases">
        <title>Sequencing the genomes of 1000 actinobacteria strains.</title>
        <authorList>
            <person name="Klenk H.-P."/>
        </authorList>
    </citation>
    <scope>NUCLEOTIDE SEQUENCE [LARGE SCALE GENOMIC DNA]</scope>
    <source>
        <strain evidence="4 5">DSM 44551</strain>
    </source>
</reference>
<feature type="domain" description="HTH deoR-type" evidence="3">
    <location>
        <begin position="13"/>
        <end position="68"/>
    </location>
</feature>
<dbReference type="PROSITE" id="PS52050">
    <property type="entry name" value="WYL"/>
    <property type="match status" value="1"/>
</dbReference>
<dbReference type="Proteomes" id="UP000572635">
    <property type="component" value="Unassembled WGS sequence"/>
</dbReference>
<dbReference type="GO" id="GO:0003700">
    <property type="term" value="F:DNA-binding transcription factor activity"/>
    <property type="evidence" value="ECO:0007669"/>
    <property type="project" value="InterPro"/>
</dbReference>
<keyword evidence="1" id="KW-0805">Transcription regulation</keyword>
<dbReference type="RefSeq" id="WP_184394216.1">
    <property type="nucleotide sequence ID" value="NZ_BAAAJD010000040.1"/>
</dbReference>
<evidence type="ECO:0000256" key="1">
    <source>
        <dbReference type="ARBA" id="ARBA00023015"/>
    </source>
</evidence>
<gene>
    <name evidence="4" type="ORF">HDA36_004066</name>
</gene>
<dbReference type="InterPro" id="IPR051534">
    <property type="entry name" value="CBASS_pafABC_assoc_protein"/>
</dbReference>
<dbReference type="Pfam" id="PF13280">
    <property type="entry name" value="WYL"/>
    <property type="match status" value="1"/>
</dbReference>
<dbReference type="InterPro" id="IPR036388">
    <property type="entry name" value="WH-like_DNA-bd_sf"/>
</dbReference>
<dbReference type="InterPro" id="IPR026881">
    <property type="entry name" value="WYL_dom"/>
</dbReference>
<proteinExistence type="predicted"/>
<dbReference type="InterPro" id="IPR013196">
    <property type="entry name" value="HTH_11"/>
</dbReference>
<organism evidence="4 5">
    <name type="scientific">Nocardiopsis composta</name>
    <dbReference type="NCBI Taxonomy" id="157465"/>
    <lineage>
        <taxon>Bacteria</taxon>
        <taxon>Bacillati</taxon>
        <taxon>Actinomycetota</taxon>
        <taxon>Actinomycetes</taxon>
        <taxon>Streptosporangiales</taxon>
        <taxon>Nocardiopsidaceae</taxon>
        <taxon>Nocardiopsis</taxon>
    </lineage>
</organism>